<keyword evidence="1" id="KW-1133">Transmembrane helix</keyword>
<feature type="transmembrane region" description="Helical" evidence="1">
    <location>
        <begin position="24"/>
        <end position="47"/>
    </location>
</feature>
<keyword evidence="1" id="KW-0472">Membrane</keyword>
<dbReference type="EMBL" id="JAAQPH010000007">
    <property type="protein sequence ID" value="NIA69175.1"/>
    <property type="molecule type" value="Genomic_DNA"/>
</dbReference>
<evidence type="ECO:0000256" key="1">
    <source>
        <dbReference type="SAM" id="Phobius"/>
    </source>
</evidence>
<name>A0A967C5A6_9PROT</name>
<organism evidence="2 3">
    <name type="scientific">Pelagibius litoralis</name>
    <dbReference type="NCBI Taxonomy" id="374515"/>
    <lineage>
        <taxon>Bacteria</taxon>
        <taxon>Pseudomonadati</taxon>
        <taxon>Pseudomonadota</taxon>
        <taxon>Alphaproteobacteria</taxon>
        <taxon>Rhodospirillales</taxon>
        <taxon>Rhodovibrionaceae</taxon>
        <taxon>Pelagibius</taxon>
    </lineage>
</organism>
<keyword evidence="3" id="KW-1185">Reference proteome</keyword>
<dbReference type="PIRSF" id="PIRSF011386">
    <property type="entry name" value="FixH"/>
    <property type="match status" value="1"/>
</dbReference>
<gene>
    <name evidence="2" type="ORF">HBA54_11300</name>
</gene>
<dbReference type="Pfam" id="PF05751">
    <property type="entry name" value="FixH"/>
    <property type="match status" value="1"/>
</dbReference>
<evidence type="ECO:0000313" key="2">
    <source>
        <dbReference type="EMBL" id="NIA69175.1"/>
    </source>
</evidence>
<dbReference type="AlphaFoldDB" id="A0A967C5A6"/>
<comment type="caution">
    <text evidence="2">The sequence shown here is derived from an EMBL/GenBank/DDBJ whole genome shotgun (WGS) entry which is preliminary data.</text>
</comment>
<dbReference type="RefSeq" id="WP_167224484.1">
    <property type="nucleotide sequence ID" value="NZ_JAAQPH010000007.1"/>
</dbReference>
<accession>A0A967C5A6</accession>
<sequence>MSADIGMEAKGMESSVMVIRGKHVLMAMLAFFGVIILVNLIFVYFALNTWTGLTTDNAYKEGLQYNETLSARDAQRVLGWQASISVSAAPDGADRLSVILQDRDGRLLSDLSVSGTLKRPTHEGFDESLSLTEQAPGQYAAELTLPLRGNWDLTLSASRADAPPEAIPFEMKTRLWLK</sequence>
<proteinExistence type="predicted"/>
<dbReference type="Proteomes" id="UP000761264">
    <property type="component" value="Unassembled WGS sequence"/>
</dbReference>
<protein>
    <submittedName>
        <fullName evidence="2">FixH family protein</fullName>
    </submittedName>
</protein>
<dbReference type="InterPro" id="IPR018037">
    <property type="entry name" value="FixH_proteobacterial"/>
</dbReference>
<dbReference type="InterPro" id="IPR008620">
    <property type="entry name" value="FixH"/>
</dbReference>
<keyword evidence="1" id="KW-0812">Transmembrane</keyword>
<evidence type="ECO:0000313" key="3">
    <source>
        <dbReference type="Proteomes" id="UP000761264"/>
    </source>
</evidence>
<reference evidence="2" key="1">
    <citation type="submission" date="2020-03" db="EMBL/GenBank/DDBJ databases">
        <title>Genome of Pelagibius litoralis DSM 21314T.</title>
        <authorList>
            <person name="Wang G."/>
        </authorList>
    </citation>
    <scope>NUCLEOTIDE SEQUENCE</scope>
    <source>
        <strain evidence="2">DSM 21314</strain>
    </source>
</reference>